<organism evidence="1 2">
    <name type="scientific">Paenibacillus faecis</name>
    <dbReference type="NCBI Taxonomy" id="862114"/>
    <lineage>
        <taxon>Bacteria</taxon>
        <taxon>Bacillati</taxon>
        <taxon>Bacillota</taxon>
        <taxon>Bacilli</taxon>
        <taxon>Bacillales</taxon>
        <taxon>Paenibacillaceae</taxon>
        <taxon>Paenibacillus</taxon>
    </lineage>
</organism>
<comment type="caution">
    <text evidence="1">The sequence shown here is derived from an EMBL/GenBank/DDBJ whole genome shotgun (WGS) entry which is preliminary data.</text>
</comment>
<name>A0A5D0CTL2_9BACL</name>
<dbReference type="AlphaFoldDB" id="A0A5D0CTL2"/>
<evidence type="ECO:0000313" key="1">
    <source>
        <dbReference type="EMBL" id="TYA12325.1"/>
    </source>
</evidence>
<gene>
    <name evidence="1" type="ORF">FRY98_16635</name>
</gene>
<dbReference type="EMBL" id="VSDO01000003">
    <property type="protein sequence ID" value="TYA12325.1"/>
    <property type="molecule type" value="Genomic_DNA"/>
</dbReference>
<dbReference type="RefSeq" id="WP_148453943.1">
    <property type="nucleotide sequence ID" value="NZ_VSDO01000003.1"/>
</dbReference>
<dbReference type="OrthoDB" id="793546at2"/>
<proteinExistence type="predicted"/>
<dbReference type="InterPro" id="IPR045990">
    <property type="entry name" value="DUF5946"/>
</dbReference>
<dbReference type="Pfam" id="PF19371">
    <property type="entry name" value="DUF5946"/>
    <property type="match status" value="1"/>
</dbReference>
<evidence type="ECO:0000313" key="2">
    <source>
        <dbReference type="Proteomes" id="UP000325218"/>
    </source>
</evidence>
<protein>
    <submittedName>
        <fullName evidence="1">Uncharacterized protein</fullName>
    </submittedName>
</protein>
<accession>A0A5D0CTL2</accession>
<keyword evidence="2" id="KW-1185">Reference proteome</keyword>
<reference evidence="1 2" key="1">
    <citation type="submission" date="2019-08" db="EMBL/GenBank/DDBJ databases">
        <title>Genome sequencing of Paenibacillus faecis DSM 23593(T).</title>
        <authorList>
            <person name="Kook J.-K."/>
            <person name="Park S.-N."/>
            <person name="Lim Y.K."/>
        </authorList>
    </citation>
    <scope>NUCLEOTIDE SEQUENCE [LARGE SCALE GENOMIC DNA]</scope>
    <source>
        <strain evidence="1 2">DSM 23593</strain>
    </source>
</reference>
<dbReference type="Proteomes" id="UP000325218">
    <property type="component" value="Unassembled WGS sequence"/>
</dbReference>
<sequence>MQSIERQAQKNGVKLKDYGRCQFCGAKTKGGVFECFDIFNDMASNFVGGTGLFPFIFADAHCLQHSEVHGQWNNNFHLTRQYLILEKNIEWTYSKTPQLSHIMDQYKLSHPDVLIPTLPVQERGEVTVTDLVGLKLKDLEMMILKWANDVYQSYGRFHPNAKVVGDLYINRYER</sequence>